<comment type="caution">
    <text evidence="7">The sequence shown here is derived from an EMBL/GenBank/DDBJ whole genome shotgun (WGS) entry which is preliminary data.</text>
</comment>
<keyword evidence="4" id="KW-0051">Antiviral defense</keyword>
<proteinExistence type="predicted"/>
<feature type="signal peptide" evidence="6">
    <location>
        <begin position="1"/>
        <end position="18"/>
    </location>
</feature>
<dbReference type="GO" id="GO:0051607">
    <property type="term" value="P:defense response to virus"/>
    <property type="evidence" value="ECO:0007669"/>
    <property type="project" value="UniProtKB-KW"/>
</dbReference>
<dbReference type="InterPro" id="IPR000471">
    <property type="entry name" value="Interferon_alpha/beta/delta"/>
</dbReference>
<dbReference type="Proteomes" id="UP000606274">
    <property type="component" value="Unassembled WGS sequence"/>
</dbReference>
<accession>A0A8T0AJD1</accession>
<evidence type="ECO:0000256" key="4">
    <source>
        <dbReference type="ARBA" id="ARBA00023118"/>
    </source>
</evidence>
<feature type="chain" id="PRO_5035883575" evidence="6">
    <location>
        <begin position="19"/>
        <end position="175"/>
    </location>
</feature>
<dbReference type="Gene3D" id="1.20.1250.10">
    <property type="match status" value="1"/>
</dbReference>
<name>A0A8T0AJD1_SILME</name>
<organism evidence="7 8">
    <name type="scientific">Silurus meridionalis</name>
    <name type="common">Southern catfish</name>
    <name type="synonym">Silurus soldatovi meridionalis</name>
    <dbReference type="NCBI Taxonomy" id="175797"/>
    <lineage>
        <taxon>Eukaryota</taxon>
        <taxon>Metazoa</taxon>
        <taxon>Chordata</taxon>
        <taxon>Craniata</taxon>
        <taxon>Vertebrata</taxon>
        <taxon>Euteleostomi</taxon>
        <taxon>Actinopterygii</taxon>
        <taxon>Neopterygii</taxon>
        <taxon>Teleostei</taxon>
        <taxon>Ostariophysi</taxon>
        <taxon>Siluriformes</taxon>
        <taxon>Siluridae</taxon>
        <taxon>Silurus</taxon>
    </lineage>
</organism>
<dbReference type="Pfam" id="PF00143">
    <property type="entry name" value="Interferon"/>
    <property type="match status" value="1"/>
</dbReference>
<reference evidence="7" key="1">
    <citation type="submission" date="2020-08" db="EMBL/GenBank/DDBJ databases">
        <title>Chromosome-level assembly of Southern catfish (Silurus meridionalis) provides insights into visual adaptation to the nocturnal and benthic lifestyles.</title>
        <authorList>
            <person name="Zhang Y."/>
            <person name="Wang D."/>
            <person name="Peng Z."/>
        </authorList>
    </citation>
    <scope>NUCLEOTIDE SEQUENCE</scope>
    <source>
        <strain evidence="7">SWU-2019-XX</strain>
        <tissue evidence="7">Muscle</tissue>
    </source>
</reference>
<evidence type="ECO:0000256" key="1">
    <source>
        <dbReference type="ARBA" id="ARBA00004613"/>
    </source>
</evidence>
<dbReference type="GO" id="GO:0005126">
    <property type="term" value="F:cytokine receptor binding"/>
    <property type="evidence" value="ECO:0007669"/>
    <property type="project" value="InterPro"/>
</dbReference>
<keyword evidence="3" id="KW-0964">Secreted</keyword>
<keyword evidence="8" id="KW-1185">Reference proteome</keyword>
<evidence type="ECO:0000256" key="5">
    <source>
        <dbReference type="ARBA" id="ARBA00023157"/>
    </source>
</evidence>
<protein>
    <submittedName>
        <fullName evidence="7">Uncharacterized protein</fullName>
    </submittedName>
</protein>
<keyword evidence="6" id="KW-0732">Signal</keyword>
<keyword evidence="5" id="KW-1015">Disulfide bond</keyword>
<comment type="subcellular location">
    <subcellularLocation>
        <location evidence="1">Secreted</location>
    </subcellularLocation>
</comment>
<dbReference type="InterPro" id="IPR009079">
    <property type="entry name" value="4_helix_cytokine-like_core"/>
</dbReference>
<gene>
    <name evidence="7" type="ORF">HF521_011194</name>
</gene>
<dbReference type="GO" id="GO:0005615">
    <property type="term" value="C:extracellular space"/>
    <property type="evidence" value="ECO:0007669"/>
    <property type="project" value="UniProtKB-KW"/>
</dbReference>
<dbReference type="SUPFAM" id="SSF47266">
    <property type="entry name" value="4-helical cytokines"/>
    <property type="match status" value="1"/>
</dbReference>
<evidence type="ECO:0000313" key="8">
    <source>
        <dbReference type="Proteomes" id="UP000606274"/>
    </source>
</evidence>
<keyword evidence="2" id="KW-0202">Cytokine</keyword>
<evidence type="ECO:0000256" key="3">
    <source>
        <dbReference type="ARBA" id="ARBA00022525"/>
    </source>
</evidence>
<dbReference type="GO" id="GO:0005125">
    <property type="term" value="F:cytokine activity"/>
    <property type="evidence" value="ECO:0007669"/>
    <property type="project" value="UniProtKB-KW"/>
</dbReference>
<evidence type="ECO:0000256" key="2">
    <source>
        <dbReference type="ARBA" id="ARBA00022514"/>
    </source>
</evidence>
<dbReference type="AlphaFoldDB" id="A0A8T0AJD1"/>
<sequence>MLITLYVFLCICITPAVFSPCSDQQERKRRQDIISKLCSLGEMRPERCKGEAENMKVQSPKISKQEEIILPVLEMSFRILSDLLMKNPSSDWKSSDLHVLQQLLGHQRQFYATCYPVASSTHAEVEKWSAFWSNLTDYLTEKSFSSCAWESSRTVILQVMRGFYISTAKSSIKIC</sequence>
<evidence type="ECO:0000313" key="7">
    <source>
        <dbReference type="EMBL" id="KAF7690897.1"/>
    </source>
</evidence>
<evidence type="ECO:0000256" key="6">
    <source>
        <dbReference type="SAM" id="SignalP"/>
    </source>
</evidence>
<dbReference type="EMBL" id="JABFDY010000022">
    <property type="protein sequence ID" value="KAF7690897.1"/>
    <property type="molecule type" value="Genomic_DNA"/>
</dbReference>